<evidence type="ECO:0000313" key="1">
    <source>
        <dbReference type="EMBL" id="KZR97541.1"/>
    </source>
</evidence>
<sequence>VQSVTYFDIQVIQQNGIIGQNDRSRLDLELFGIAIPWTTFYGCVFYVPDCDCPNSSSELYLCKLDIRLYGGKVV</sequence>
<comment type="caution">
    <text evidence="1">The sequence shown here is derived from an EMBL/GenBank/DDBJ whole genome shotgun (WGS) entry which is preliminary data.</text>
</comment>
<protein>
    <submittedName>
        <fullName evidence="1">Uncharacterized protein</fullName>
    </submittedName>
</protein>
<feature type="non-terminal residue" evidence="1">
    <location>
        <position position="1"/>
    </location>
</feature>
<evidence type="ECO:0000313" key="2">
    <source>
        <dbReference type="Proteomes" id="UP000076858"/>
    </source>
</evidence>
<dbReference type="AlphaFoldDB" id="A0A164F8I2"/>
<name>A0A164F8I2_9CRUS</name>
<gene>
    <name evidence="1" type="ORF">APZ42_007525</name>
</gene>
<reference evidence="1 2" key="1">
    <citation type="submission" date="2016-03" db="EMBL/GenBank/DDBJ databases">
        <title>EvidentialGene: Evidence-directed Construction of Genes on Genomes.</title>
        <authorList>
            <person name="Gilbert D.G."/>
            <person name="Choi J.-H."/>
            <person name="Mockaitis K."/>
            <person name="Colbourne J."/>
            <person name="Pfrender M."/>
        </authorList>
    </citation>
    <scope>NUCLEOTIDE SEQUENCE [LARGE SCALE GENOMIC DNA]</scope>
    <source>
        <strain evidence="1 2">Xinb3</strain>
        <tissue evidence="1">Complete organism</tissue>
    </source>
</reference>
<dbReference type="EMBL" id="LRGB01021016">
    <property type="protein sequence ID" value="KZR97541.1"/>
    <property type="molecule type" value="Genomic_DNA"/>
</dbReference>
<keyword evidence="2" id="KW-1185">Reference proteome</keyword>
<organism evidence="1 2">
    <name type="scientific">Daphnia magna</name>
    <dbReference type="NCBI Taxonomy" id="35525"/>
    <lineage>
        <taxon>Eukaryota</taxon>
        <taxon>Metazoa</taxon>
        <taxon>Ecdysozoa</taxon>
        <taxon>Arthropoda</taxon>
        <taxon>Crustacea</taxon>
        <taxon>Branchiopoda</taxon>
        <taxon>Diplostraca</taxon>
        <taxon>Cladocera</taxon>
        <taxon>Anomopoda</taxon>
        <taxon>Daphniidae</taxon>
        <taxon>Daphnia</taxon>
    </lineage>
</organism>
<feature type="non-terminal residue" evidence="1">
    <location>
        <position position="74"/>
    </location>
</feature>
<proteinExistence type="predicted"/>
<accession>A0A164F8I2</accession>
<dbReference type="Proteomes" id="UP000076858">
    <property type="component" value="Unassembled WGS sequence"/>
</dbReference>